<feature type="compositionally biased region" description="Polar residues" evidence="1">
    <location>
        <begin position="720"/>
        <end position="736"/>
    </location>
</feature>
<keyword evidence="3" id="KW-1185">Reference proteome</keyword>
<feature type="compositionally biased region" description="Basic and acidic residues" evidence="1">
    <location>
        <begin position="296"/>
        <end position="313"/>
    </location>
</feature>
<sequence length="890" mass="101619">MTRRKHKRSRKKAKFPKVQESSQREKNVRPRFFDQRNEDKETISDASHPHRYSPESVLFESPHVDPLCDNKLSPEIVSKQLSRTKLEDLKNDTAIEIAARMIEQSSPISSKYCKSKLRIYDTKCTNDYPNNLENCEREQYTIKSIASDQPFHLMENYSFCLSSLSNKVNKNRMANITHDERFSNTSKTEEAYRNISRSTIFRSNLESQSRDDDVCIFANAVPEPVNFDEKRSPSSNQREDHSESIFDTTDDCYLLDKTFSMNDNLMREINSYLDEQSDKRSELGLSVRKSVNGSDDGLRSNSDKNKRRASSDDKKFDVALEKIGERLIANWREFRKIFAYLRQVNGGKTRGNAAIESSEFLLHKYRRFPHISVSTLSLPSLPSVFCTSSTSPRKLNHRQYRHEPSESNKCERSKREAEKSEIPSTTTPRVIGSMKRCRRTTLTFGDEDEADEGEAARYRQPATGTRAPDITETNPLSEMKKKNEERSLLLDLPLFRKIPHQDSRFPESTTASKLSGDDCRRSDSLQKFPIEVAARQMCTLLIYPHDNSKGYKKLQQTLIVPPLWRISSSTKKFDHLVETMRSEKEMLHVISERMTRLSEDFNQMRTNTETTLNALTTNMNIFRETSKKVTEDNTALLLELKKLRETLEEVRLKSSQQVPLPTSCPLSRSTPPPSSPSSFPSSSSSSSSPLPPLLPSPPPSELEPSIPPPPPPFHPSVSLQSQMPLIQPTTPNSSRSSKNRTPTRKCSTPLCNRPKITVEDLLKVTLKKAPQSIKENRRNTVPGPRGPIVSLEMLRNVKLKSAKRRPNAQTGRSPRNGRVVKNRIASNVNLSPILTGSEGNLERILRRVDLNRPRRLLSSSSSFRERDFTRETQCHSLETLAYSQSQSTLE</sequence>
<reference evidence="2 3" key="1">
    <citation type="submission" date="2015-09" db="EMBL/GenBank/DDBJ databases">
        <title>Trachymyrmex cornetzi WGS genome.</title>
        <authorList>
            <person name="Nygaard S."/>
            <person name="Hu H."/>
            <person name="Boomsma J."/>
            <person name="Zhang G."/>
        </authorList>
    </citation>
    <scope>NUCLEOTIDE SEQUENCE [LARGE SCALE GENOMIC DNA]</scope>
    <source>
        <strain evidence="2">Tcor2-1</strain>
        <tissue evidence="2">Whole body</tissue>
    </source>
</reference>
<dbReference type="Proteomes" id="UP000078492">
    <property type="component" value="Unassembled WGS sequence"/>
</dbReference>
<feature type="compositionally biased region" description="Basic residues" evidence="1">
    <location>
        <begin position="1"/>
        <end position="15"/>
    </location>
</feature>
<dbReference type="STRING" id="471704.A0A195E5M1"/>
<accession>A0A195E5M1</accession>
<gene>
    <name evidence="2" type="ORF">ALC57_07396</name>
</gene>
<feature type="region of interest" description="Disordered" evidence="1">
    <location>
        <begin position="1"/>
        <end position="53"/>
    </location>
</feature>
<name>A0A195E5M1_9HYME</name>
<feature type="compositionally biased region" description="Low complexity" evidence="1">
    <location>
        <begin position="676"/>
        <end position="688"/>
    </location>
</feature>
<evidence type="ECO:0000256" key="1">
    <source>
        <dbReference type="SAM" id="MobiDB-lite"/>
    </source>
</evidence>
<feature type="region of interest" description="Disordered" evidence="1">
    <location>
        <begin position="387"/>
        <end position="427"/>
    </location>
</feature>
<feature type="region of interest" description="Disordered" evidence="1">
    <location>
        <begin position="446"/>
        <end position="473"/>
    </location>
</feature>
<protein>
    <submittedName>
        <fullName evidence="2">Uncharacterized protein</fullName>
    </submittedName>
</protein>
<evidence type="ECO:0000313" key="3">
    <source>
        <dbReference type="Proteomes" id="UP000078492"/>
    </source>
</evidence>
<proteinExistence type="predicted"/>
<organism evidence="2 3">
    <name type="scientific">Trachymyrmex cornetzi</name>
    <dbReference type="NCBI Taxonomy" id="471704"/>
    <lineage>
        <taxon>Eukaryota</taxon>
        <taxon>Metazoa</taxon>
        <taxon>Ecdysozoa</taxon>
        <taxon>Arthropoda</taxon>
        <taxon>Hexapoda</taxon>
        <taxon>Insecta</taxon>
        <taxon>Pterygota</taxon>
        <taxon>Neoptera</taxon>
        <taxon>Endopterygota</taxon>
        <taxon>Hymenoptera</taxon>
        <taxon>Apocrita</taxon>
        <taxon>Aculeata</taxon>
        <taxon>Formicoidea</taxon>
        <taxon>Formicidae</taxon>
        <taxon>Myrmicinae</taxon>
        <taxon>Trachymyrmex</taxon>
    </lineage>
</organism>
<feature type="region of interest" description="Disordered" evidence="1">
    <location>
        <begin position="501"/>
        <end position="520"/>
    </location>
</feature>
<feature type="compositionally biased region" description="Pro residues" evidence="1">
    <location>
        <begin position="689"/>
        <end position="714"/>
    </location>
</feature>
<evidence type="ECO:0000313" key="2">
    <source>
        <dbReference type="EMBL" id="KYN20490.1"/>
    </source>
</evidence>
<feature type="compositionally biased region" description="Basic and acidic residues" evidence="1">
    <location>
        <begin position="22"/>
        <end position="43"/>
    </location>
</feature>
<feature type="region of interest" description="Disordered" evidence="1">
    <location>
        <begin position="650"/>
        <end position="751"/>
    </location>
</feature>
<feature type="compositionally biased region" description="Basic and acidic residues" evidence="1">
    <location>
        <begin position="401"/>
        <end position="421"/>
    </location>
</feature>
<dbReference type="AlphaFoldDB" id="A0A195E5M1"/>
<feature type="compositionally biased region" description="Low complexity" evidence="1">
    <location>
        <begin position="659"/>
        <end position="669"/>
    </location>
</feature>
<dbReference type="EMBL" id="KQ979608">
    <property type="protein sequence ID" value="KYN20490.1"/>
    <property type="molecule type" value="Genomic_DNA"/>
</dbReference>
<feature type="region of interest" description="Disordered" evidence="1">
    <location>
        <begin position="283"/>
        <end position="313"/>
    </location>
</feature>